<reference evidence="1" key="1">
    <citation type="submission" date="2023-08" db="EMBL/GenBank/DDBJ databases">
        <authorList>
            <person name="Alioto T."/>
            <person name="Alioto T."/>
            <person name="Gomez Garrido J."/>
        </authorList>
    </citation>
    <scope>NUCLEOTIDE SEQUENCE</scope>
</reference>
<name>A0AA36B0P3_OCTVU</name>
<dbReference type="Proteomes" id="UP001162480">
    <property type="component" value="Chromosome 7"/>
</dbReference>
<protein>
    <submittedName>
        <fullName evidence="1">Uncharacterized protein</fullName>
    </submittedName>
</protein>
<dbReference type="AlphaFoldDB" id="A0AA36B0P3"/>
<evidence type="ECO:0000313" key="1">
    <source>
        <dbReference type="EMBL" id="CAI9725776.1"/>
    </source>
</evidence>
<gene>
    <name evidence="1" type="ORF">OCTVUL_1B022948</name>
</gene>
<evidence type="ECO:0000313" key="2">
    <source>
        <dbReference type="Proteomes" id="UP001162480"/>
    </source>
</evidence>
<dbReference type="EMBL" id="OX597820">
    <property type="protein sequence ID" value="CAI9725776.1"/>
    <property type="molecule type" value="Genomic_DNA"/>
</dbReference>
<proteinExistence type="predicted"/>
<sequence>MVFTSEVEGEKPYKALISILLWSKDDPFMAIIQDFDQKLGTFTITGGSPVTCSSQSVGELIVVYDGA</sequence>
<accession>A0AA36B0P3</accession>
<keyword evidence="2" id="KW-1185">Reference proteome</keyword>
<organism evidence="1 2">
    <name type="scientific">Octopus vulgaris</name>
    <name type="common">Common octopus</name>
    <dbReference type="NCBI Taxonomy" id="6645"/>
    <lineage>
        <taxon>Eukaryota</taxon>
        <taxon>Metazoa</taxon>
        <taxon>Spiralia</taxon>
        <taxon>Lophotrochozoa</taxon>
        <taxon>Mollusca</taxon>
        <taxon>Cephalopoda</taxon>
        <taxon>Coleoidea</taxon>
        <taxon>Octopodiformes</taxon>
        <taxon>Octopoda</taxon>
        <taxon>Incirrata</taxon>
        <taxon>Octopodidae</taxon>
        <taxon>Octopus</taxon>
    </lineage>
</organism>